<dbReference type="RefSeq" id="WP_052494527.1">
    <property type="nucleotide sequence ID" value="NZ_CP010536.1"/>
</dbReference>
<dbReference type="KEGG" id="cbw:RR42_m1662"/>
<sequence>MAGRKPFVPTAADRKLVESAAAFGIPQDEIARLITNPQTGKPLAAVSLRKHFRIELETGATKANIAVANALFRAATGSGKGAVTAAIWWTKSRMRWRGDGTDPEDETPPAAQTFTFVVKDARRPATDPDGSE</sequence>
<keyword evidence="3" id="KW-1185">Reference proteome</keyword>
<name>A0A0C4Y9X5_9BURK</name>
<gene>
    <name evidence="2" type="ORF">RR42_m1662</name>
</gene>
<reference evidence="2 3" key="1">
    <citation type="journal article" date="2015" name="Genome Announc.">
        <title>Complete Genome Sequence of Cupriavidus basilensis 4G11, Isolated from the Oak Ridge Field Research Center Site.</title>
        <authorList>
            <person name="Ray J."/>
            <person name="Waters R.J."/>
            <person name="Skerker J.M."/>
            <person name="Kuehl J.V."/>
            <person name="Price M.N."/>
            <person name="Huang J."/>
            <person name="Chakraborty R."/>
            <person name="Arkin A.P."/>
            <person name="Deutschbauer A."/>
        </authorList>
    </citation>
    <scope>NUCLEOTIDE SEQUENCE [LARGE SCALE GENOMIC DNA]</scope>
    <source>
        <strain evidence="2">4G11</strain>
    </source>
</reference>
<proteinExistence type="predicted"/>
<organism evidence="2 3">
    <name type="scientific">Cupriavidus basilensis</name>
    <dbReference type="NCBI Taxonomy" id="68895"/>
    <lineage>
        <taxon>Bacteria</taxon>
        <taxon>Pseudomonadati</taxon>
        <taxon>Pseudomonadota</taxon>
        <taxon>Betaproteobacteria</taxon>
        <taxon>Burkholderiales</taxon>
        <taxon>Burkholderiaceae</taxon>
        <taxon>Cupriavidus</taxon>
    </lineage>
</organism>
<protein>
    <submittedName>
        <fullName evidence="2">Uncharacterized protein</fullName>
    </submittedName>
</protein>
<evidence type="ECO:0000256" key="1">
    <source>
        <dbReference type="SAM" id="MobiDB-lite"/>
    </source>
</evidence>
<feature type="region of interest" description="Disordered" evidence="1">
    <location>
        <begin position="97"/>
        <end position="132"/>
    </location>
</feature>
<dbReference type="OrthoDB" id="8966809at2"/>
<dbReference type="EMBL" id="CP010536">
    <property type="protein sequence ID" value="AJG19059.1"/>
    <property type="molecule type" value="Genomic_DNA"/>
</dbReference>
<dbReference type="STRING" id="68895.RR42_m1662"/>
<dbReference type="AlphaFoldDB" id="A0A0C4Y9X5"/>
<accession>A0A0C4Y9X5</accession>
<evidence type="ECO:0000313" key="3">
    <source>
        <dbReference type="Proteomes" id="UP000031843"/>
    </source>
</evidence>
<evidence type="ECO:0000313" key="2">
    <source>
        <dbReference type="EMBL" id="AJG19059.1"/>
    </source>
</evidence>
<dbReference type="Proteomes" id="UP000031843">
    <property type="component" value="Chromosome main"/>
</dbReference>